<protein>
    <recommendedName>
        <fullName evidence="3">Cytochrome P450</fullName>
    </recommendedName>
</protein>
<dbReference type="Gene3D" id="1.10.630.10">
    <property type="entry name" value="Cytochrome P450"/>
    <property type="match status" value="1"/>
</dbReference>
<gene>
    <name evidence="1" type="ORF">R1flu_006412</name>
</gene>
<accession>A0ABD1YW47</accession>
<evidence type="ECO:0008006" key="3">
    <source>
        <dbReference type="Google" id="ProtNLM"/>
    </source>
</evidence>
<sequence>MVVVQTEESPHKHSIRVRSAPRKFIRNRAGEHLGIIVLGPPNETWRRCRRLVNMELMNPKRLQQSESRRTTELLMMVKQILKISGTGNTVNLSSRSRRTSRPRVTLESLTIGIRRV</sequence>
<organism evidence="1 2">
    <name type="scientific">Riccia fluitans</name>
    <dbReference type="NCBI Taxonomy" id="41844"/>
    <lineage>
        <taxon>Eukaryota</taxon>
        <taxon>Viridiplantae</taxon>
        <taxon>Streptophyta</taxon>
        <taxon>Embryophyta</taxon>
        <taxon>Marchantiophyta</taxon>
        <taxon>Marchantiopsida</taxon>
        <taxon>Marchantiidae</taxon>
        <taxon>Marchantiales</taxon>
        <taxon>Ricciaceae</taxon>
        <taxon>Riccia</taxon>
    </lineage>
</organism>
<dbReference type="EMBL" id="JBHFFA010000003">
    <property type="protein sequence ID" value="KAL2634933.1"/>
    <property type="molecule type" value="Genomic_DNA"/>
</dbReference>
<dbReference type="SUPFAM" id="SSF48264">
    <property type="entry name" value="Cytochrome P450"/>
    <property type="match status" value="1"/>
</dbReference>
<evidence type="ECO:0000313" key="2">
    <source>
        <dbReference type="Proteomes" id="UP001605036"/>
    </source>
</evidence>
<dbReference type="InterPro" id="IPR036396">
    <property type="entry name" value="Cyt_P450_sf"/>
</dbReference>
<name>A0ABD1YW47_9MARC</name>
<comment type="caution">
    <text evidence="1">The sequence shown here is derived from an EMBL/GenBank/DDBJ whole genome shotgun (WGS) entry which is preliminary data.</text>
</comment>
<evidence type="ECO:0000313" key="1">
    <source>
        <dbReference type="EMBL" id="KAL2634933.1"/>
    </source>
</evidence>
<proteinExistence type="predicted"/>
<dbReference type="AlphaFoldDB" id="A0ABD1YW47"/>
<dbReference type="Proteomes" id="UP001605036">
    <property type="component" value="Unassembled WGS sequence"/>
</dbReference>
<keyword evidence="2" id="KW-1185">Reference proteome</keyword>
<reference evidence="1 2" key="1">
    <citation type="submission" date="2024-09" db="EMBL/GenBank/DDBJ databases">
        <title>Chromosome-scale assembly of Riccia fluitans.</title>
        <authorList>
            <person name="Paukszto L."/>
            <person name="Sawicki J."/>
            <person name="Karawczyk K."/>
            <person name="Piernik-Szablinska J."/>
            <person name="Szczecinska M."/>
            <person name="Mazdziarz M."/>
        </authorList>
    </citation>
    <scope>NUCLEOTIDE SEQUENCE [LARGE SCALE GENOMIC DNA]</scope>
    <source>
        <strain evidence="1">Rf_01</strain>
        <tissue evidence="1">Aerial parts of the thallus</tissue>
    </source>
</reference>